<keyword evidence="5" id="KW-0067">ATP-binding</keyword>
<dbReference type="CDD" id="cd18787">
    <property type="entry name" value="SF2_C_DEAD"/>
    <property type="match status" value="1"/>
</dbReference>
<dbReference type="EC" id="3.6.4.13" evidence="1"/>
<evidence type="ECO:0000256" key="4">
    <source>
        <dbReference type="ARBA" id="ARBA00022806"/>
    </source>
</evidence>
<dbReference type="GO" id="GO:0003724">
    <property type="term" value="F:RNA helicase activity"/>
    <property type="evidence" value="ECO:0007669"/>
    <property type="project" value="UniProtKB-EC"/>
</dbReference>
<evidence type="ECO:0000259" key="9">
    <source>
        <dbReference type="PROSITE" id="PS51192"/>
    </source>
</evidence>
<feature type="domain" description="Helicase C-terminal" evidence="10">
    <location>
        <begin position="993"/>
        <end position="1154"/>
    </location>
</feature>
<dbReference type="Gene3D" id="6.10.140.1910">
    <property type="match status" value="1"/>
</dbReference>
<sequence length="1188" mass="131284">MGYSECIVSMFVMFEKRTVHYTVTTLCLHTCLSQGEYIIRGFALSLALSLCLSVSLFSTKLSFKERVRMASPRGQSMKSRQTSINNDRRCSPGNNVAGAETRSSPAKVQKSWSFNDRTRFRPSLRLKSQSRTSPSEVDTGMGNDDTFDDRGCHCDVTMEDITAAQKAVIRAVRIMKFHVAKKKFKETLRPYDVKDVIEQYSAGHLDMLCRIKSLQTRVDQILGKGQIPMDKKIRDKLHPDGDTLEDMSMLGRVCKVERQVTSIESKLDSLLDVYRQGSSALTLSSLPLFELEHQTSDYQSSILSKDLPSGSHLGGECVRGHPGEGGGGMSRSTTGDHLSRGLQLILAPSELTLNTCPPPYPASTASPTPMPFLLPDSPYPLLTTPSSFPRRAHFPNLLPPPPSAGAATLQLPTTGPQHRRPLCPTPAAPRRGRLEESSGPSVMVGSRVDDGEEDREGEHAQSRVQLRGKPHLREEGPWRRHLSLEVDPLLLLSSGCEGVPSEQGQGLGKSWSAHNLTQPSADNPPNLSSPLGNSSSSRDGSQGNLDVSNWRETDLFITVCDLEPQVDQFDFLSQESGFLSHPTADGTGCLDLLLTEDGGSSSSLTGPHIPTMDSAESLNQPPHISKGDYEGEVHIFGSSKVQQKAREMIEELVAGDNGPGGFRREPGCDGRFGGAGGGGRSGSIWSAAALQASLEDSPPQAIDWVSMRANRHKYEEMKWQDLPSLKKDFYFESEIVASRCEEEVKAWRKVNNDIFVDDLKEGEGEKRPFPNPVVTFDEAFLHYPGIMENIVRVGFAKPTPIQSQAWPMSLKGDDLIAIAQTGTGKTLAYLLPGFIHMDGQPVKRDKQDGPGMLVLTPTRELALQIESECNKYSYKGFKCVCVYGGGDRRAQIKVISAGVDIVIATPGRLNDLQMNELINLHSITYLVLDEADRMLDMGFEPQIMKILLDVRPDRQTIMTSATWPTGVRRMAKTYLKNPMMVYVGTLDLAAVNTVQQTVLFCQDEEKKAYLFNFVHNMEPEDKVLIFVGKKIMCDDLSSDMCLRGLAVQSLHGDREQCDREEALKDFKESVVRILVATDLASRGLDVTDVTHVFNFDFPRNIEEYVHRVGRTGRAGRSGASITLVTRGDWRKAADLIPILERAGQEVPDELVLMAERYEKHKREKMMYGPRGGGGGGGVRDRGESNWRF</sequence>
<dbReference type="STRING" id="8022.A0A060X3T8"/>
<feature type="domain" description="Helicase ATP-binding" evidence="9">
    <location>
        <begin position="806"/>
        <end position="981"/>
    </location>
</feature>
<dbReference type="SUPFAM" id="SSF52540">
    <property type="entry name" value="P-loop containing nucleoside triphosphate hydrolases"/>
    <property type="match status" value="1"/>
</dbReference>
<comment type="catalytic activity">
    <reaction evidence="7">
        <text>ATP + H2O = ADP + phosphate + H(+)</text>
        <dbReference type="Rhea" id="RHEA:13065"/>
        <dbReference type="ChEBI" id="CHEBI:15377"/>
        <dbReference type="ChEBI" id="CHEBI:15378"/>
        <dbReference type="ChEBI" id="CHEBI:30616"/>
        <dbReference type="ChEBI" id="CHEBI:43474"/>
        <dbReference type="ChEBI" id="CHEBI:456216"/>
        <dbReference type="EC" id="3.6.4.13"/>
    </reaction>
</comment>
<protein>
    <recommendedName>
        <fullName evidence="1">RNA helicase</fullName>
        <ecNumber evidence="1">3.6.4.13</ecNumber>
    </recommendedName>
</protein>
<dbReference type="GO" id="GO:0003723">
    <property type="term" value="F:RNA binding"/>
    <property type="evidence" value="ECO:0007669"/>
    <property type="project" value="UniProtKB-KW"/>
</dbReference>
<dbReference type="InterPro" id="IPR027417">
    <property type="entry name" value="P-loop_NTPase"/>
</dbReference>
<feature type="compositionally biased region" description="Polar residues" evidence="8">
    <location>
        <begin position="73"/>
        <end position="85"/>
    </location>
</feature>
<dbReference type="Pfam" id="PF00271">
    <property type="entry name" value="Helicase_C"/>
    <property type="match status" value="1"/>
</dbReference>
<keyword evidence="2" id="KW-0547">Nucleotide-binding</keyword>
<feature type="region of interest" description="Disordered" evidence="8">
    <location>
        <begin position="497"/>
        <end position="546"/>
    </location>
</feature>
<dbReference type="SMART" id="SM00487">
    <property type="entry name" value="DEXDc"/>
    <property type="match status" value="1"/>
</dbReference>
<evidence type="ECO:0000256" key="6">
    <source>
        <dbReference type="ARBA" id="ARBA00022884"/>
    </source>
</evidence>
<feature type="region of interest" description="Disordered" evidence="8">
    <location>
        <begin position="1165"/>
        <end position="1188"/>
    </location>
</feature>
<keyword evidence="4" id="KW-0347">Helicase</keyword>
<name>A0A060X3T8_ONCMY</name>
<dbReference type="AlphaFoldDB" id="A0A060X3T8"/>
<evidence type="ECO:0000259" key="10">
    <source>
        <dbReference type="PROSITE" id="PS51194"/>
    </source>
</evidence>
<dbReference type="InterPro" id="IPR001650">
    <property type="entry name" value="Helicase_C-like"/>
</dbReference>
<dbReference type="InterPro" id="IPR011545">
    <property type="entry name" value="DEAD/DEAH_box_helicase_dom"/>
</dbReference>
<dbReference type="SMART" id="SM00490">
    <property type="entry name" value="HELICc"/>
    <property type="match status" value="1"/>
</dbReference>
<dbReference type="PROSITE" id="PS00039">
    <property type="entry name" value="DEAD_ATP_HELICASE"/>
    <property type="match status" value="1"/>
</dbReference>
<feature type="compositionally biased region" description="Polar residues" evidence="8">
    <location>
        <begin position="101"/>
        <end position="111"/>
    </location>
</feature>
<proteinExistence type="predicted"/>
<dbReference type="PaxDb" id="8022-A0A060X3T8"/>
<dbReference type="InterPro" id="IPR013821">
    <property type="entry name" value="K_chnl_volt-dep_KCNQ_C"/>
</dbReference>
<evidence type="ECO:0000256" key="5">
    <source>
        <dbReference type="ARBA" id="ARBA00022840"/>
    </source>
</evidence>
<feature type="region of interest" description="Disordered" evidence="8">
    <location>
        <begin position="402"/>
        <end position="472"/>
    </location>
</feature>
<dbReference type="FunFam" id="3.40.50.300:FF:000079">
    <property type="entry name" value="probable ATP-dependent RNA helicase DDX17"/>
    <property type="match status" value="1"/>
</dbReference>
<dbReference type="PANTHER" id="PTHR47958">
    <property type="entry name" value="ATP-DEPENDENT RNA HELICASE DBP3"/>
    <property type="match status" value="1"/>
</dbReference>
<dbReference type="EMBL" id="FR904773">
    <property type="protein sequence ID" value="CDQ71535.1"/>
    <property type="molecule type" value="Genomic_DNA"/>
</dbReference>
<dbReference type="GO" id="GO:0016787">
    <property type="term" value="F:hydrolase activity"/>
    <property type="evidence" value="ECO:0007669"/>
    <property type="project" value="UniProtKB-KW"/>
</dbReference>
<evidence type="ECO:0000256" key="3">
    <source>
        <dbReference type="ARBA" id="ARBA00022801"/>
    </source>
</evidence>
<evidence type="ECO:0000313" key="11">
    <source>
        <dbReference type="EMBL" id="CDQ71535.1"/>
    </source>
</evidence>
<feature type="compositionally biased region" description="Low complexity" evidence="8">
    <location>
        <begin position="524"/>
        <end position="545"/>
    </location>
</feature>
<feature type="region of interest" description="Disordered" evidence="8">
    <location>
        <begin position="68"/>
        <end position="111"/>
    </location>
</feature>
<accession>A0A060X3T8</accession>
<dbReference type="InterPro" id="IPR014001">
    <property type="entry name" value="Helicase_ATP-bd"/>
</dbReference>
<dbReference type="Proteomes" id="UP000193380">
    <property type="component" value="Unassembled WGS sequence"/>
</dbReference>
<gene>
    <name evidence="11" type="ORF">GSONMT00037534001</name>
</gene>
<feature type="compositionally biased region" description="Basic and acidic residues" evidence="8">
    <location>
        <begin position="1178"/>
        <end position="1188"/>
    </location>
</feature>
<reference evidence="11" key="2">
    <citation type="submission" date="2014-03" db="EMBL/GenBank/DDBJ databases">
        <authorList>
            <person name="Genoscope - CEA"/>
        </authorList>
    </citation>
    <scope>NUCLEOTIDE SEQUENCE</scope>
</reference>
<dbReference type="Pfam" id="PF03520">
    <property type="entry name" value="KCNQ_channel"/>
    <property type="match status" value="1"/>
</dbReference>
<keyword evidence="6" id="KW-0694">RNA-binding</keyword>
<keyword evidence="3" id="KW-0378">Hydrolase</keyword>
<evidence type="ECO:0000313" key="12">
    <source>
        <dbReference type="Proteomes" id="UP000193380"/>
    </source>
</evidence>
<dbReference type="PROSITE" id="PS51194">
    <property type="entry name" value="HELICASE_CTER"/>
    <property type="match status" value="1"/>
</dbReference>
<dbReference type="CDD" id="cd17958">
    <property type="entry name" value="DEADc_DDX43_DDX53"/>
    <property type="match status" value="1"/>
</dbReference>
<dbReference type="Pfam" id="PF00270">
    <property type="entry name" value="DEAD"/>
    <property type="match status" value="1"/>
</dbReference>
<dbReference type="FunFam" id="3.40.50.300:FF:000008">
    <property type="entry name" value="ATP-dependent RNA helicase RhlB"/>
    <property type="match status" value="1"/>
</dbReference>
<dbReference type="PROSITE" id="PS51192">
    <property type="entry name" value="HELICASE_ATP_BIND_1"/>
    <property type="match status" value="1"/>
</dbReference>
<reference evidence="11" key="1">
    <citation type="journal article" date="2014" name="Nat. Commun.">
        <title>The rainbow trout genome provides novel insights into evolution after whole-genome duplication in vertebrates.</title>
        <authorList>
            <person name="Berthelot C."/>
            <person name="Brunet F."/>
            <person name="Chalopin D."/>
            <person name="Juanchich A."/>
            <person name="Bernard M."/>
            <person name="Noel B."/>
            <person name="Bento P."/>
            <person name="Da Silva C."/>
            <person name="Labadie K."/>
            <person name="Alberti A."/>
            <person name="Aury J.M."/>
            <person name="Louis A."/>
            <person name="Dehais P."/>
            <person name="Bardou P."/>
            <person name="Montfort J."/>
            <person name="Klopp C."/>
            <person name="Cabau C."/>
            <person name="Gaspin C."/>
            <person name="Thorgaard G.H."/>
            <person name="Boussaha M."/>
            <person name="Quillet E."/>
            <person name="Guyomard R."/>
            <person name="Galiana D."/>
            <person name="Bobe J."/>
            <person name="Volff J.N."/>
            <person name="Genet C."/>
            <person name="Wincker P."/>
            <person name="Jaillon O."/>
            <person name="Roest Crollius H."/>
            <person name="Guiguen Y."/>
        </authorList>
    </citation>
    <scope>NUCLEOTIDE SEQUENCE [LARGE SCALE GENOMIC DNA]</scope>
</reference>
<evidence type="ECO:0000256" key="1">
    <source>
        <dbReference type="ARBA" id="ARBA00012552"/>
    </source>
</evidence>
<feature type="region of interest" description="Disordered" evidence="8">
    <location>
        <begin position="123"/>
        <end position="144"/>
    </location>
</feature>
<feature type="compositionally biased region" description="Polar residues" evidence="8">
    <location>
        <begin position="126"/>
        <end position="136"/>
    </location>
</feature>
<dbReference type="Gene3D" id="3.40.50.300">
    <property type="entry name" value="P-loop containing nucleotide triphosphate hydrolases"/>
    <property type="match status" value="2"/>
</dbReference>
<dbReference type="GO" id="GO:0005524">
    <property type="term" value="F:ATP binding"/>
    <property type="evidence" value="ECO:0007669"/>
    <property type="project" value="UniProtKB-KW"/>
</dbReference>
<organism evidence="11 12">
    <name type="scientific">Oncorhynchus mykiss</name>
    <name type="common">Rainbow trout</name>
    <name type="synonym">Salmo gairdneri</name>
    <dbReference type="NCBI Taxonomy" id="8022"/>
    <lineage>
        <taxon>Eukaryota</taxon>
        <taxon>Metazoa</taxon>
        <taxon>Chordata</taxon>
        <taxon>Craniata</taxon>
        <taxon>Vertebrata</taxon>
        <taxon>Euteleostomi</taxon>
        <taxon>Actinopterygii</taxon>
        <taxon>Neopterygii</taxon>
        <taxon>Teleostei</taxon>
        <taxon>Protacanthopterygii</taxon>
        <taxon>Salmoniformes</taxon>
        <taxon>Salmonidae</taxon>
        <taxon>Salmoninae</taxon>
        <taxon>Oncorhynchus</taxon>
    </lineage>
</organism>
<dbReference type="InterPro" id="IPR000629">
    <property type="entry name" value="RNA-helicase_DEAD-box_CS"/>
</dbReference>
<feature type="compositionally biased region" description="Polar residues" evidence="8">
    <location>
        <begin position="512"/>
        <end position="523"/>
    </location>
</feature>
<evidence type="ECO:0000256" key="7">
    <source>
        <dbReference type="ARBA" id="ARBA00047984"/>
    </source>
</evidence>
<evidence type="ECO:0000256" key="2">
    <source>
        <dbReference type="ARBA" id="ARBA00022741"/>
    </source>
</evidence>
<evidence type="ECO:0000256" key="8">
    <source>
        <dbReference type="SAM" id="MobiDB-lite"/>
    </source>
</evidence>